<protein>
    <submittedName>
        <fullName evidence="2">Uncharacterized protein</fullName>
    </submittedName>
</protein>
<reference evidence="2 3" key="1">
    <citation type="submission" date="2020-04" db="EMBL/GenBank/DDBJ databases">
        <title>Characterization and engineering of Streptomyces griseofuscus DSM40191 as a potential heterologous host for expression of BGCs.</title>
        <authorList>
            <person name="Gren T."/>
            <person name="Whitford C.M."/>
            <person name="Mohite O.S."/>
            <person name="Joergensen T.S."/>
            <person name="Nielsen J.B."/>
            <person name="Lee S.Y."/>
            <person name="Weber T."/>
        </authorList>
    </citation>
    <scope>NUCLEOTIDE SEQUENCE [LARGE SCALE GENOMIC DNA]</scope>
    <source>
        <strain evidence="2 3">DSM 40191</strain>
        <plasmid evidence="2 3">pSGRIFU2</plasmid>
    </source>
</reference>
<geneLocation type="plasmid" evidence="2 3">
    <name>pSGRIFU2</name>
</geneLocation>
<name>A0A7H1QDG8_9ACTN</name>
<dbReference type="EMBL" id="CP051008">
    <property type="protein sequence ID" value="QNT98348.1"/>
    <property type="molecule type" value="Genomic_DNA"/>
</dbReference>
<feature type="compositionally biased region" description="Polar residues" evidence="1">
    <location>
        <begin position="102"/>
        <end position="116"/>
    </location>
</feature>
<gene>
    <name evidence="2" type="ORF">HEP81_08120</name>
</gene>
<feature type="region of interest" description="Disordered" evidence="1">
    <location>
        <begin position="102"/>
        <end position="150"/>
    </location>
</feature>
<organism evidence="2 3">
    <name type="scientific">Streptomyces griseofuscus</name>
    <dbReference type="NCBI Taxonomy" id="146922"/>
    <lineage>
        <taxon>Bacteria</taxon>
        <taxon>Bacillati</taxon>
        <taxon>Actinomycetota</taxon>
        <taxon>Actinomycetes</taxon>
        <taxon>Kitasatosporales</taxon>
        <taxon>Streptomycetaceae</taxon>
        <taxon>Streptomyces</taxon>
    </lineage>
</organism>
<proteinExistence type="predicted"/>
<dbReference type="AlphaFoldDB" id="A0A7H1QDG8"/>
<evidence type="ECO:0000313" key="2">
    <source>
        <dbReference type="EMBL" id="QNT98348.1"/>
    </source>
</evidence>
<sequence length="289" mass="31634">MRPVTERTVTLSRRWVLALPGREVRGSPAEHVGPVRARSDCGVRRMGRSGRVEDCMQLRSRRVDFLELPSGICTRGPAQRTLTWVYAWASAGRRGVIQQMRSVTASVGAPRSSSPVNGPHARQTGSRSRRSASRRTVPRGGSHVPAHGLAPWRSSSCGDVSRAAKGSALSLLTDQCHVGTHESRWRLWARLPRLCHCGRWALVLAASRGTRSFCNVRAEDVRVNLHVPSQMDCLEESHIQQDEVSESSRMAGGALRLMAAGPSRFPGPAREGFEASSVFRAGERPFEAA</sequence>
<dbReference type="Proteomes" id="UP000516422">
    <property type="component" value="Plasmid pSGRIFU2"/>
</dbReference>
<dbReference type="KEGG" id="sgf:HEP81_08120"/>
<keyword evidence="2" id="KW-0614">Plasmid</keyword>
<feature type="compositionally biased region" description="Basic residues" evidence="1">
    <location>
        <begin position="127"/>
        <end position="137"/>
    </location>
</feature>
<accession>A0A7H1QDG8</accession>
<evidence type="ECO:0000313" key="3">
    <source>
        <dbReference type="Proteomes" id="UP000516422"/>
    </source>
</evidence>
<evidence type="ECO:0000256" key="1">
    <source>
        <dbReference type="SAM" id="MobiDB-lite"/>
    </source>
</evidence>